<dbReference type="InterPro" id="IPR042120">
    <property type="entry name" value="MutL_C_dimsub"/>
</dbReference>
<evidence type="ECO:0000313" key="6">
    <source>
        <dbReference type="Proteomes" id="UP000053237"/>
    </source>
</evidence>
<comment type="caution">
    <text evidence="5">The sequence shown here is derived from an EMBL/GenBank/DDBJ whole genome shotgun (WGS) entry which is preliminary data.</text>
</comment>
<dbReference type="InterPro" id="IPR036890">
    <property type="entry name" value="HATPase_C_sf"/>
</dbReference>
<dbReference type="GO" id="GO:0006298">
    <property type="term" value="P:mismatch repair"/>
    <property type="evidence" value="ECO:0007669"/>
    <property type="project" value="InterPro"/>
</dbReference>
<dbReference type="PANTHER" id="PTHR10073:SF47">
    <property type="entry name" value="DNA MISMATCH REPAIR PROTEIN MLH3"/>
    <property type="match status" value="1"/>
</dbReference>
<dbReference type="GO" id="GO:0030983">
    <property type="term" value="F:mismatched DNA binding"/>
    <property type="evidence" value="ECO:0007669"/>
    <property type="project" value="InterPro"/>
</dbReference>
<gene>
    <name evidence="5" type="ORF">BN9_046090</name>
</gene>
<dbReference type="SUPFAM" id="SSF118116">
    <property type="entry name" value="DNA mismatch repair protein MutL"/>
    <property type="match status" value="1"/>
</dbReference>
<evidence type="ECO:0000259" key="3">
    <source>
        <dbReference type="SMART" id="SM00853"/>
    </source>
</evidence>
<dbReference type="AlphaFoldDB" id="A0A024GBB5"/>
<evidence type="ECO:0000259" key="4">
    <source>
        <dbReference type="SMART" id="SM01340"/>
    </source>
</evidence>
<dbReference type="Proteomes" id="UP000053237">
    <property type="component" value="Unassembled WGS sequence"/>
</dbReference>
<dbReference type="OrthoDB" id="429932at2759"/>
<evidence type="ECO:0000256" key="1">
    <source>
        <dbReference type="ARBA" id="ARBA00006082"/>
    </source>
</evidence>
<dbReference type="SUPFAM" id="SSF54211">
    <property type="entry name" value="Ribosomal protein S5 domain 2-like"/>
    <property type="match status" value="1"/>
</dbReference>
<dbReference type="SMART" id="SM01340">
    <property type="entry name" value="DNA_mis_repair"/>
    <property type="match status" value="1"/>
</dbReference>
<sequence>MKKTLNENFIHPCHRIPHLVTAIIETVYNAIDAQASAIKLYLNLPQASFSVIDNGNGLKADTLFTLMQEEIVFENRDTSAYYGAHGTFLASLIAVADVEIESRARDEWIVHRKVFDNTEVVYNARDTNSRRLTSGVTISVRNLFARLPIRHKLLSTSRYQQSALTRIRNFLKCLSLIWPKISFEIICENASPHSNRIGTFHIEKVNEYIDRLTQIFGSAIANELQYLHYATPEYSVCGYFGVTITGVSSRNWQIVQTTKHARICYQYAFLNNRPHASFQAQVSKLISRQIALTCDGCLLVFVLAIQAGRNAVDVMQTDTKRDVIFASYDAFQAVMTQVAKIMLSKSKIFEEISLSSESTFGTNATSTGYRRHKRPSFHALTADERRERSRRIEIESEALFNVEAVSRLKSVGYAKNEGNDVLTRLKSRVLNQVLFPSDTFPPFRSTKKMRATTCTFSNARYHAERLTDENDRCCITNQSEIRNDLFAPIDRDLCQKIKRLHRKCQKSKSCNTVDRNLSVIHLPNILQPRKVSKGIFDHIAVLGQVDRKFILASTKLSGDNTDTCVIMAFDQHAVDERIKLEKLEKDLFGMDGTERNIERYQHSPGIKLWMNAQEDRALHVYEKTLDEWGFQFQRIVHEKSHFRMRESIDGTRLELMTSPIFDGRIATESDFREFVNYLLEEDQMIDQRPPMITRLIKSRACRSAIMFGEWLSHAQCQHLLSELSRCSLPFQCAHGRPSIAPLAEYQAFD</sequence>
<dbReference type="GO" id="GO:0140664">
    <property type="term" value="F:ATP-dependent DNA damage sensor activity"/>
    <property type="evidence" value="ECO:0007669"/>
    <property type="project" value="InterPro"/>
</dbReference>
<dbReference type="InterPro" id="IPR014790">
    <property type="entry name" value="MutL_C"/>
</dbReference>
<dbReference type="InParanoid" id="A0A024GBB5"/>
<dbReference type="SUPFAM" id="SSF55874">
    <property type="entry name" value="ATPase domain of HSP90 chaperone/DNA topoisomerase II/histidine kinase"/>
    <property type="match status" value="1"/>
</dbReference>
<organism evidence="5 6">
    <name type="scientific">Albugo candida</name>
    <dbReference type="NCBI Taxonomy" id="65357"/>
    <lineage>
        <taxon>Eukaryota</taxon>
        <taxon>Sar</taxon>
        <taxon>Stramenopiles</taxon>
        <taxon>Oomycota</taxon>
        <taxon>Peronosporomycetes</taxon>
        <taxon>Albuginales</taxon>
        <taxon>Albuginaceae</taxon>
        <taxon>Albugo</taxon>
    </lineage>
</organism>
<keyword evidence="6" id="KW-1185">Reference proteome</keyword>
<evidence type="ECO:0000256" key="2">
    <source>
        <dbReference type="SAM" id="MobiDB-lite"/>
    </source>
</evidence>
<dbReference type="GO" id="GO:0005524">
    <property type="term" value="F:ATP binding"/>
    <property type="evidence" value="ECO:0007669"/>
    <property type="project" value="InterPro"/>
</dbReference>
<evidence type="ECO:0000313" key="5">
    <source>
        <dbReference type="EMBL" id="CCI43825.1"/>
    </source>
</evidence>
<dbReference type="InterPro" id="IPR037198">
    <property type="entry name" value="MutL_C_sf"/>
</dbReference>
<feature type="region of interest" description="Disordered" evidence="2">
    <location>
        <begin position="361"/>
        <end position="382"/>
    </location>
</feature>
<dbReference type="Gene3D" id="3.30.565.10">
    <property type="entry name" value="Histidine kinase-like ATPase, C-terminal domain"/>
    <property type="match status" value="1"/>
</dbReference>
<dbReference type="Pfam" id="PF08676">
    <property type="entry name" value="MutL_C"/>
    <property type="match status" value="1"/>
</dbReference>
<feature type="domain" description="DNA mismatch repair protein S5" evidence="4">
    <location>
        <begin position="212"/>
        <end position="344"/>
    </location>
</feature>
<protein>
    <recommendedName>
        <fullName evidence="7">MutL C-terminal dimerisation domain-containing protein</fullName>
    </recommendedName>
</protein>
<dbReference type="SMART" id="SM00853">
    <property type="entry name" value="MutL_C"/>
    <property type="match status" value="1"/>
</dbReference>
<dbReference type="InterPro" id="IPR020568">
    <property type="entry name" value="Ribosomal_Su5_D2-typ_SF"/>
</dbReference>
<reference evidence="5 6" key="1">
    <citation type="submission" date="2012-05" db="EMBL/GenBank/DDBJ databases">
        <title>Recombination and specialization in a pathogen metapopulation.</title>
        <authorList>
            <person name="Gardiner A."/>
            <person name="Kemen E."/>
            <person name="Schultz-Larsen T."/>
            <person name="MacLean D."/>
            <person name="Van Oosterhout C."/>
            <person name="Jones J.D.G."/>
        </authorList>
    </citation>
    <scope>NUCLEOTIDE SEQUENCE [LARGE SCALE GENOMIC DNA]</scope>
    <source>
        <strain evidence="5 6">Ac Nc2</strain>
    </source>
</reference>
<dbReference type="EMBL" id="CAIX01000056">
    <property type="protein sequence ID" value="CCI43825.1"/>
    <property type="molecule type" value="Genomic_DNA"/>
</dbReference>
<dbReference type="PANTHER" id="PTHR10073">
    <property type="entry name" value="DNA MISMATCH REPAIR PROTEIN MLH, PMS, MUTL"/>
    <property type="match status" value="1"/>
</dbReference>
<dbReference type="InterPro" id="IPR038973">
    <property type="entry name" value="MutL/Mlh/Pms-like"/>
</dbReference>
<comment type="similarity">
    <text evidence="1">Belongs to the DNA mismatch repair MutL/HexB family.</text>
</comment>
<dbReference type="GO" id="GO:0032300">
    <property type="term" value="C:mismatch repair complex"/>
    <property type="evidence" value="ECO:0007669"/>
    <property type="project" value="InterPro"/>
</dbReference>
<evidence type="ECO:0008006" key="7">
    <source>
        <dbReference type="Google" id="ProtNLM"/>
    </source>
</evidence>
<dbReference type="STRING" id="65357.A0A024GBB5"/>
<dbReference type="Pfam" id="PF13589">
    <property type="entry name" value="HATPase_c_3"/>
    <property type="match status" value="1"/>
</dbReference>
<dbReference type="Gene3D" id="3.30.1540.20">
    <property type="entry name" value="MutL, C-terminal domain, dimerisation subdomain"/>
    <property type="match status" value="1"/>
</dbReference>
<proteinExistence type="inferred from homology"/>
<feature type="domain" description="MutL C-terminal dimerisation" evidence="3">
    <location>
        <begin position="541"/>
        <end position="711"/>
    </location>
</feature>
<accession>A0A024GBB5</accession>
<dbReference type="GO" id="GO:0016887">
    <property type="term" value="F:ATP hydrolysis activity"/>
    <property type="evidence" value="ECO:0007669"/>
    <property type="project" value="InterPro"/>
</dbReference>
<name>A0A024GBB5_9STRA</name>
<dbReference type="InterPro" id="IPR013507">
    <property type="entry name" value="DNA_mismatch_S5_2-like"/>
</dbReference>